<evidence type="ECO:0000256" key="1">
    <source>
        <dbReference type="ARBA" id="ARBA00001974"/>
    </source>
</evidence>
<dbReference type="PANTHER" id="PTHR43292">
    <property type="entry name" value="ACYL-COA DEHYDROGENASE"/>
    <property type="match status" value="1"/>
</dbReference>
<evidence type="ECO:0000259" key="6">
    <source>
        <dbReference type="Pfam" id="PF02771"/>
    </source>
</evidence>
<evidence type="ECO:0000313" key="7">
    <source>
        <dbReference type="EMBL" id="QHL89521.1"/>
    </source>
</evidence>
<dbReference type="AlphaFoldDB" id="A0A7Z2S6Q4"/>
<comment type="cofactor">
    <cofactor evidence="1">
        <name>FAD</name>
        <dbReference type="ChEBI" id="CHEBI:57692"/>
    </cofactor>
</comment>
<dbReference type="GO" id="GO:0005886">
    <property type="term" value="C:plasma membrane"/>
    <property type="evidence" value="ECO:0007669"/>
    <property type="project" value="TreeGrafter"/>
</dbReference>
<dbReference type="InterPro" id="IPR009100">
    <property type="entry name" value="AcylCoA_DH/oxidase_NM_dom_sf"/>
</dbReference>
<accession>A0A7Z2S6Q4</accession>
<dbReference type="KEGG" id="schy:GVO57_00130"/>
<name>A0A7Z2S6Q4_9SPHN</name>
<proteinExistence type="predicted"/>
<keyword evidence="4" id="KW-0560">Oxidoreductase</keyword>
<dbReference type="FunFam" id="2.40.110.10:FF:000011">
    <property type="entry name" value="Acyl-CoA dehydrogenase FadE34"/>
    <property type="match status" value="1"/>
</dbReference>
<dbReference type="EMBL" id="CP047895">
    <property type="protein sequence ID" value="QHL89521.1"/>
    <property type="molecule type" value="Genomic_DNA"/>
</dbReference>
<evidence type="ECO:0000313" key="8">
    <source>
        <dbReference type="Proteomes" id="UP000464468"/>
    </source>
</evidence>
<evidence type="ECO:0000256" key="3">
    <source>
        <dbReference type="ARBA" id="ARBA00022827"/>
    </source>
</evidence>
<sequence length="383" mass="41189">MFDTLRFMPLPEAAEALRPRVRALIAEHVAPLPASRRIRSWLAADRDFSRAMGRAGLLGLTLPVAYGGAGMDAFARYVVVEELLAAGAPVGLHWIADRQSALMILAHGSEAQRQRHLPAICRGESFFAIGMSEPESGSDLASVRTRAVRQPDGGWRLSGQKIWTTNAQHCDHMIALVRTSGDSGDRQRGLSQMLIDLRLPGITIRPIADATGHEDFNEVFFDDVALPADALLGREGEGWTQVNAELAFERSGPERIWSSAVLLDQWIAHVACHTADPARTRLAGRLTAELAALRALSVAVTARLAAGEEPAVEAALLKDLGTGFEQSVPMLVADDLAARPDEAVSAELSATLFHALAIAPAYSLRGGTREILRGIIARALGVR</sequence>
<dbReference type="InterPro" id="IPR036250">
    <property type="entry name" value="AcylCo_DH-like_C"/>
</dbReference>
<keyword evidence="8" id="KW-1185">Reference proteome</keyword>
<dbReference type="InterPro" id="IPR013786">
    <property type="entry name" value="AcylCoA_DH/ox_N"/>
</dbReference>
<dbReference type="InterPro" id="IPR006089">
    <property type="entry name" value="Acyl-CoA_DH_CS"/>
</dbReference>
<evidence type="ECO:0000259" key="5">
    <source>
        <dbReference type="Pfam" id="PF02770"/>
    </source>
</evidence>
<dbReference type="PANTHER" id="PTHR43292:SF4">
    <property type="entry name" value="ACYL-COA DEHYDROGENASE FADE34"/>
    <property type="match status" value="1"/>
</dbReference>
<dbReference type="GO" id="GO:0003995">
    <property type="term" value="F:acyl-CoA dehydrogenase activity"/>
    <property type="evidence" value="ECO:0007669"/>
    <property type="project" value="InterPro"/>
</dbReference>
<dbReference type="Pfam" id="PF02771">
    <property type="entry name" value="Acyl-CoA_dh_N"/>
    <property type="match status" value="1"/>
</dbReference>
<dbReference type="InterPro" id="IPR006091">
    <property type="entry name" value="Acyl-CoA_Oxase/DH_mid-dom"/>
</dbReference>
<organism evidence="7 8">
    <name type="scientific">Sphingomonas changnyeongensis</name>
    <dbReference type="NCBI Taxonomy" id="2698679"/>
    <lineage>
        <taxon>Bacteria</taxon>
        <taxon>Pseudomonadati</taxon>
        <taxon>Pseudomonadota</taxon>
        <taxon>Alphaproteobacteria</taxon>
        <taxon>Sphingomonadales</taxon>
        <taxon>Sphingomonadaceae</taxon>
        <taxon>Sphingomonas</taxon>
    </lineage>
</organism>
<protein>
    <submittedName>
        <fullName evidence="7">Acyl-CoA dehydrogenase</fullName>
    </submittedName>
</protein>
<dbReference type="InterPro" id="IPR046373">
    <property type="entry name" value="Acyl-CoA_Oxase/DH_mid-dom_sf"/>
</dbReference>
<keyword evidence="3" id="KW-0274">FAD</keyword>
<dbReference type="Pfam" id="PF02770">
    <property type="entry name" value="Acyl-CoA_dh_M"/>
    <property type="match status" value="1"/>
</dbReference>
<feature type="domain" description="Acyl-CoA dehydrogenase/oxidase N-terminal" evidence="6">
    <location>
        <begin position="12"/>
        <end position="124"/>
    </location>
</feature>
<dbReference type="RefSeq" id="WP_160590838.1">
    <property type="nucleotide sequence ID" value="NZ_CP047895.1"/>
</dbReference>
<keyword evidence="2" id="KW-0285">Flavoprotein</keyword>
<dbReference type="InterPro" id="IPR037069">
    <property type="entry name" value="AcylCoA_DH/ox_N_sf"/>
</dbReference>
<dbReference type="PROSITE" id="PS00072">
    <property type="entry name" value="ACYL_COA_DH_1"/>
    <property type="match status" value="1"/>
</dbReference>
<dbReference type="Gene3D" id="1.20.140.10">
    <property type="entry name" value="Butyryl-CoA Dehydrogenase, subunit A, domain 3"/>
    <property type="match status" value="1"/>
</dbReference>
<dbReference type="GO" id="GO:0050660">
    <property type="term" value="F:flavin adenine dinucleotide binding"/>
    <property type="evidence" value="ECO:0007669"/>
    <property type="project" value="InterPro"/>
</dbReference>
<evidence type="ECO:0000256" key="4">
    <source>
        <dbReference type="ARBA" id="ARBA00023002"/>
    </source>
</evidence>
<reference evidence="7 8" key="1">
    <citation type="submission" date="2020-01" db="EMBL/GenBank/DDBJ databases">
        <title>Sphingomonas sp. C33 whole genome sequece.</title>
        <authorList>
            <person name="Park C."/>
        </authorList>
    </citation>
    <scope>NUCLEOTIDE SEQUENCE [LARGE SCALE GENOMIC DNA]</scope>
    <source>
        <strain evidence="7 8">C33</strain>
    </source>
</reference>
<dbReference type="InterPro" id="IPR052161">
    <property type="entry name" value="Mycobact_Acyl-CoA_DH"/>
</dbReference>
<gene>
    <name evidence="7" type="ORF">GVO57_00130</name>
</gene>
<evidence type="ECO:0000256" key="2">
    <source>
        <dbReference type="ARBA" id="ARBA00022630"/>
    </source>
</evidence>
<dbReference type="Proteomes" id="UP000464468">
    <property type="component" value="Chromosome"/>
</dbReference>
<feature type="domain" description="Acyl-CoA oxidase/dehydrogenase middle" evidence="5">
    <location>
        <begin position="128"/>
        <end position="224"/>
    </location>
</feature>
<dbReference type="Gene3D" id="2.40.110.10">
    <property type="entry name" value="Butyryl-CoA Dehydrogenase, subunit A, domain 2"/>
    <property type="match status" value="1"/>
</dbReference>
<dbReference type="SUPFAM" id="SSF47203">
    <property type="entry name" value="Acyl-CoA dehydrogenase C-terminal domain-like"/>
    <property type="match status" value="1"/>
</dbReference>
<dbReference type="Gene3D" id="1.10.540.10">
    <property type="entry name" value="Acyl-CoA dehydrogenase/oxidase, N-terminal domain"/>
    <property type="match status" value="1"/>
</dbReference>
<dbReference type="SUPFAM" id="SSF56645">
    <property type="entry name" value="Acyl-CoA dehydrogenase NM domain-like"/>
    <property type="match status" value="1"/>
</dbReference>